<organism evidence="2 3">
    <name type="scientific">Xylanibacter ruminicola</name>
    <name type="common">Prevotella ruminicola</name>
    <dbReference type="NCBI Taxonomy" id="839"/>
    <lineage>
        <taxon>Bacteria</taxon>
        <taxon>Pseudomonadati</taxon>
        <taxon>Bacteroidota</taxon>
        <taxon>Bacteroidia</taxon>
        <taxon>Bacteroidales</taxon>
        <taxon>Prevotellaceae</taxon>
        <taxon>Xylanibacter</taxon>
    </lineage>
</organism>
<evidence type="ECO:0000313" key="3">
    <source>
        <dbReference type="Proteomes" id="UP000182257"/>
    </source>
</evidence>
<dbReference type="RefSeq" id="WP_074760782.1">
    <property type="nucleotide sequence ID" value="NZ_FNRF01000002.1"/>
</dbReference>
<proteinExistence type="predicted"/>
<dbReference type="AlphaFoldDB" id="A0A1H4AT41"/>
<gene>
    <name evidence="2" type="ORF">SAMN05216462_1354</name>
</gene>
<dbReference type="OrthoDB" id="1018365at2"/>
<evidence type="ECO:0008006" key="4">
    <source>
        <dbReference type="Google" id="ProtNLM"/>
    </source>
</evidence>
<protein>
    <recommendedName>
        <fullName evidence="4">DUF4168 domain-containing protein</fullName>
    </recommendedName>
</protein>
<dbReference type="EMBL" id="FNRF01000002">
    <property type="protein sequence ID" value="SEA39105.1"/>
    <property type="molecule type" value="Genomic_DNA"/>
</dbReference>
<reference evidence="2 3" key="1">
    <citation type="submission" date="2016-10" db="EMBL/GenBank/DDBJ databases">
        <authorList>
            <person name="de Groot N.N."/>
        </authorList>
    </citation>
    <scope>NUCLEOTIDE SEQUENCE [LARGE SCALE GENOMIC DNA]</scope>
    <source>
        <strain evidence="2 3">D31d</strain>
    </source>
</reference>
<name>A0A1H4AT41_XYLRU</name>
<evidence type="ECO:0000256" key="1">
    <source>
        <dbReference type="SAM" id="SignalP"/>
    </source>
</evidence>
<accession>A0A1H4AT41</accession>
<evidence type="ECO:0000313" key="2">
    <source>
        <dbReference type="EMBL" id="SEA39105.1"/>
    </source>
</evidence>
<sequence length="121" mass="13659">MKKIFYTLVALLCMTTASAKNEAAAPEATNVAAYDLNINISRLSDALNLTNDQKEAVENIYNMFNTEMSYATQYSSSEREIMVKRAIDTDVKHMSYVLNDEQMSKYMAILNATIKNRGIIK</sequence>
<feature type="signal peptide" evidence="1">
    <location>
        <begin position="1"/>
        <end position="19"/>
    </location>
</feature>
<feature type="chain" id="PRO_5010339926" description="DUF4168 domain-containing protein" evidence="1">
    <location>
        <begin position="20"/>
        <end position="121"/>
    </location>
</feature>
<dbReference type="Proteomes" id="UP000182257">
    <property type="component" value="Unassembled WGS sequence"/>
</dbReference>
<keyword evidence="1" id="KW-0732">Signal</keyword>